<dbReference type="EMBL" id="VKHS01000042">
    <property type="protein sequence ID" value="MBB0228661.1"/>
    <property type="molecule type" value="Genomic_DNA"/>
</dbReference>
<protein>
    <submittedName>
        <fullName evidence="1">Uncharacterized protein</fullName>
    </submittedName>
</protein>
<organism evidence="1 2">
    <name type="scientific">Streptomyces calidiresistens</name>
    <dbReference type="NCBI Taxonomy" id="1485586"/>
    <lineage>
        <taxon>Bacteria</taxon>
        <taxon>Bacillati</taxon>
        <taxon>Actinomycetota</taxon>
        <taxon>Actinomycetes</taxon>
        <taxon>Kitasatosporales</taxon>
        <taxon>Streptomycetaceae</taxon>
        <taxon>Streptomyces</taxon>
    </lineage>
</organism>
<accession>A0A7W3T0K1</accession>
<sequence>MFHPISLALGRHPDRLTIADSLLREAGFTFCARLGHYVPSEHESPHLQHRRLTALATRLVDLGYPVAHFHHRPVHASCCTRRPLRS</sequence>
<dbReference type="RefSeq" id="WP_182660390.1">
    <property type="nucleotide sequence ID" value="NZ_VKHS01000042.1"/>
</dbReference>
<reference evidence="2" key="1">
    <citation type="submission" date="2019-10" db="EMBL/GenBank/DDBJ databases">
        <title>Streptomyces sp. nov., a novel actinobacterium isolated from alkaline environment.</title>
        <authorList>
            <person name="Golinska P."/>
        </authorList>
    </citation>
    <scope>NUCLEOTIDE SEQUENCE [LARGE SCALE GENOMIC DNA]</scope>
    <source>
        <strain evidence="2">DSM 42108</strain>
    </source>
</reference>
<gene>
    <name evidence="1" type="ORF">FOE67_03835</name>
</gene>
<evidence type="ECO:0000313" key="1">
    <source>
        <dbReference type="EMBL" id="MBB0228661.1"/>
    </source>
</evidence>
<evidence type="ECO:0000313" key="2">
    <source>
        <dbReference type="Proteomes" id="UP000530234"/>
    </source>
</evidence>
<name>A0A7W3T0K1_9ACTN</name>
<keyword evidence="2" id="KW-1185">Reference proteome</keyword>
<proteinExistence type="predicted"/>
<dbReference type="AlphaFoldDB" id="A0A7W3T0K1"/>
<comment type="caution">
    <text evidence="1">The sequence shown here is derived from an EMBL/GenBank/DDBJ whole genome shotgun (WGS) entry which is preliminary data.</text>
</comment>
<dbReference type="Proteomes" id="UP000530234">
    <property type="component" value="Unassembled WGS sequence"/>
</dbReference>